<protein>
    <submittedName>
        <fullName evidence="2">3409_t:CDS:1</fullName>
    </submittedName>
</protein>
<feature type="non-terminal residue" evidence="2">
    <location>
        <position position="135"/>
    </location>
</feature>
<keyword evidence="3" id="KW-1185">Reference proteome</keyword>
<gene>
    <name evidence="2" type="ORF">GMARGA_LOCUS21364</name>
</gene>
<reference evidence="2 3" key="1">
    <citation type="submission" date="2021-06" db="EMBL/GenBank/DDBJ databases">
        <authorList>
            <person name="Kallberg Y."/>
            <person name="Tangrot J."/>
            <person name="Rosling A."/>
        </authorList>
    </citation>
    <scope>NUCLEOTIDE SEQUENCE [LARGE SCALE GENOMIC DNA]</scope>
    <source>
        <strain evidence="2 3">120-4 pot B 10/14</strain>
    </source>
</reference>
<dbReference type="EMBL" id="CAJVQB010019661">
    <property type="protein sequence ID" value="CAG8791925.1"/>
    <property type="molecule type" value="Genomic_DNA"/>
</dbReference>
<evidence type="ECO:0000313" key="2">
    <source>
        <dbReference type="EMBL" id="CAG8791925.1"/>
    </source>
</evidence>
<accession>A0ABN7VRP3</accession>
<organism evidence="2 3">
    <name type="scientific">Gigaspora margarita</name>
    <dbReference type="NCBI Taxonomy" id="4874"/>
    <lineage>
        <taxon>Eukaryota</taxon>
        <taxon>Fungi</taxon>
        <taxon>Fungi incertae sedis</taxon>
        <taxon>Mucoromycota</taxon>
        <taxon>Glomeromycotina</taxon>
        <taxon>Glomeromycetes</taxon>
        <taxon>Diversisporales</taxon>
        <taxon>Gigasporaceae</taxon>
        <taxon>Gigaspora</taxon>
    </lineage>
</organism>
<evidence type="ECO:0000256" key="1">
    <source>
        <dbReference type="SAM" id="MobiDB-lite"/>
    </source>
</evidence>
<evidence type="ECO:0000313" key="3">
    <source>
        <dbReference type="Proteomes" id="UP000789901"/>
    </source>
</evidence>
<dbReference type="Proteomes" id="UP000789901">
    <property type="component" value="Unassembled WGS sequence"/>
</dbReference>
<feature type="region of interest" description="Disordered" evidence="1">
    <location>
        <begin position="33"/>
        <end position="56"/>
    </location>
</feature>
<name>A0ABN7VRP3_GIGMA</name>
<sequence length="135" mass="15625">MYKEINTITKKRIRQQPKTTPVAKIQRLNAKLQREDTATVETPTPPLEFSPDNPYINKDKSEELVNKLSSTNMNIFNDYEPVDTDIKIQNLKKEPSFTNAPHSEIKIRDTDGYEELVKKYLQVGQPHKVHAIFLS</sequence>
<comment type="caution">
    <text evidence="2">The sequence shown here is derived from an EMBL/GenBank/DDBJ whole genome shotgun (WGS) entry which is preliminary data.</text>
</comment>
<proteinExistence type="predicted"/>
<feature type="region of interest" description="Disordered" evidence="1">
    <location>
        <begin position="1"/>
        <end position="21"/>
    </location>
</feature>